<evidence type="ECO:0000313" key="1">
    <source>
        <dbReference type="EMBL" id="KAH7908044.1"/>
    </source>
</evidence>
<sequence length="193" mass="22135">MTTLRQRIPFNYPSDSNHSEELLILDDQEQDELIDQLRIQNSTSDQQHKLALQVLIALSSVLHLIYLFSNQDSPLFAVFPPGPEGKGFPLPLSRLVAFMDIFFHVNLCLLVHPYRVTDHASRIAIPLSYTITFAWSAIPFIFSILGGRVWQVTMWWSLMAIITSMSYTIQTWIEEANDNLSKFERMKYKAAGA</sequence>
<keyword evidence="2" id="KW-1185">Reference proteome</keyword>
<protein>
    <submittedName>
        <fullName evidence="1">Uncharacterized protein</fullName>
    </submittedName>
</protein>
<proteinExistence type="predicted"/>
<gene>
    <name evidence="1" type="ORF">BJ138DRAFT_1128726</name>
</gene>
<organism evidence="1 2">
    <name type="scientific">Hygrophoropsis aurantiaca</name>
    <dbReference type="NCBI Taxonomy" id="72124"/>
    <lineage>
        <taxon>Eukaryota</taxon>
        <taxon>Fungi</taxon>
        <taxon>Dikarya</taxon>
        <taxon>Basidiomycota</taxon>
        <taxon>Agaricomycotina</taxon>
        <taxon>Agaricomycetes</taxon>
        <taxon>Agaricomycetidae</taxon>
        <taxon>Boletales</taxon>
        <taxon>Coniophorineae</taxon>
        <taxon>Hygrophoropsidaceae</taxon>
        <taxon>Hygrophoropsis</taxon>
    </lineage>
</organism>
<accession>A0ACB8A4P8</accession>
<evidence type="ECO:0000313" key="2">
    <source>
        <dbReference type="Proteomes" id="UP000790377"/>
    </source>
</evidence>
<name>A0ACB8A4P8_9AGAM</name>
<comment type="caution">
    <text evidence="1">The sequence shown here is derived from an EMBL/GenBank/DDBJ whole genome shotgun (WGS) entry which is preliminary data.</text>
</comment>
<dbReference type="Proteomes" id="UP000790377">
    <property type="component" value="Unassembled WGS sequence"/>
</dbReference>
<reference evidence="1" key="1">
    <citation type="journal article" date="2021" name="New Phytol.">
        <title>Evolutionary innovations through gain and loss of genes in the ectomycorrhizal Boletales.</title>
        <authorList>
            <person name="Wu G."/>
            <person name="Miyauchi S."/>
            <person name="Morin E."/>
            <person name="Kuo A."/>
            <person name="Drula E."/>
            <person name="Varga T."/>
            <person name="Kohler A."/>
            <person name="Feng B."/>
            <person name="Cao Y."/>
            <person name="Lipzen A."/>
            <person name="Daum C."/>
            <person name="Hundley H."/>
            <person name="Pangilinan J."/>
            <person name="Johnson J."/>
            <person name="Barry K."/>
            <person name="LaButti K."/>
            <person name="Ng V."/>
            <person name="Ahrendt S."/>
            <person name="Min B."/>
            <person name="Choi I.G."/>
            <person name="Park H."/>
            <person name="Plett J.M."/>
            <person name="Magnuson J."/>
            <person name="Spatafora J.W."/>
            <person name="Nagy L.G."/>
            <person name="Henrissat B."/>
            <person name="Grigoriev I.V."/>
            <person name="Yang Z.L."/>
            <person name="Xu J."/>
            <person name="Martin F.M."/>
        </authorList>
    </citation>
    <scope>NUCLEOTIDE SEQUENCE</scope>
    <source>
        <strain evidence="1">ATCC 28755</strain>
    </source>
</reference>
<dbReference type="EMBL" id="MU267850">
    <property type="protein sequence ID" value="KAH7908044.1"/>
    <property type="molecule type" value="Genomic_DNA"/>
</dbReference>